<sequence>MSFQHNKTSETNSFNLNESVDGSFFEDLSHLRLSYYRYELSNHNSETIDSQFTQNDSSIIEKDTILTNISDLKEDKTRKYISQLPDLPHPAYTMASIIASASNKMGSGSICFKYDDKVQVGTNARDVQSKKQIQFNPTRRSTLQPNSRIN</sequence>
<evidence type="ECO:0000313" key="2">
    <source>
        <dbReference type="Proteomes" id="UP000053268"/>
    </source>
</evidence>
<name>A0A194PH47_PAPXU</name>
<evidence type="ECO:0000313" key="1">
    <source>
        <dbReference type="EMBL" id="KPI92373.1"/>
    </source>
</evidence>
<proteinExistence type="predicted"/>
<dbReference type="EMBL" id="KQ459604">
    <property type="protein sequence ID" value="KPI92373.1"/>
    <property type="molecule type" value="Genomic_DNA"/>
</dbReference>
<accession>A0A194PH47</accession>
<protein>
    <submittedName>
        <fullName evidence="1">Uncharacterized protein</fullName>
    </submittedName>
</protein>
<dbReference type="AlphaFoldDB" id="A0A194PH47"/>
<gene>
    <name evidence="1" type="ORF">RR46_13594</name>
</gene>
<dbReference type="Proteomes" id="UP000053268">
    <property type="component" value="Unassembled WGS sequence"/>
</dbReference>
<reference evidence="1 2" key="1">
    <citation type="journal article" date="2015" name="Nat. Commun.">
        <title>Outbred genome sequencing and CRISPR/Cas9 gene editing in butterflies.</title>
        <authorList>
            <person name="Li X."/>
            <person name="Fan D."/>
            <person name="Zhang W."/>
            <person name="Liu G."/>
            <person name="Zhang L."/>
            <person name="Zhao L."/>
            <person name="Fang X."/>
            <person name="Chen L."/>
            <person name="Dong Y."/>
            <person name="Chen Y."/>
            <person name="Ding Y."/>
            <person name="Zhao R."/>
            <person name="Feng M."/>
            <person name="Zhu Y."/>
            <person name="Feng Y."/>
            <person name="Jiang X."/>
            <person name="Zhu D."/>
            <person name="Xiang H."/>
            <person name="Feng X."/>
            <person name="Li S."/>
            <person name="Wang J."/>
            <person name="Zhang G."/>
            <person name="Kronforst M.R."/>
            <person name="Wang W."/>
        </authorList>
    </citation>
    <scope>NUCLEOTIDE SEQUENCE [LARGE SCALE GENOMIC DNA]</scope>
    <source>
        <strain evidence="1">Ya'a_city_454_Px</strain>
        <tissue evidence="1">Whole body</tissue>
    </source>
</reference>
<organism evidence="1 2">
    <name type="scientific">Papilio xuthus</name>
    <name type="common">Asian swallowtail butterfly</name>
    <dbReference type="NCBI Taxonomy" id="66420"/>
    <lineage>
        <taxon>Eukaryota</taxon>
        <taxon>Metazoa</taxon>
        <taxon>Ecdysozoa</taxon>
        <taxon>Arthropoda</taxon>
        <taxon>Hexapoda</taxon>
        <taxon>Insecta</taxon>
        <taxon>Pterygota</taxon>
        <taxon>Neoptera</taxon>
        <taxon>Endopterygota</taxon>
        <taxon>Lepidoptera</taxon>
        <taxon>Glossata</taxon>
        <taxon>Ditrysia</taxon>
        <taxon>Papilionoidea</taxon>
        <taxon>Papilionidae</taxon>
        <taxon>Papilioninae</taxon>
        <taxon>Papilio</taxon>
    </lineage>
</organism>
<keyword evidence="2" id="KW-1185">Reference proteome</keyword>